<keyword evidence="1 2" id="KW-0238">DNA-binding</keyword>
<comment type="caution">
    <text evidence="4">The sequence shown here is derived from an EMBL/GenBank/DDBJ whole genome shotgun (WGS) entry which is preliminary data.</text>
</comment>
<dbReference type="GO" id="GO:0003697">
    <property type="term" value="F:single-stranded DNA binding"/>
    <property type="evidence" value="ECO:0007669"/>
    <property type="project" value="InterPro"/>
</dbReference>
<dbReference type="InterPro" id="IPR000424">
    <property type="entry name" value="Primosome_PriB/ssb"/>
</dbReference>
<organism evidence="4 5">
    <name type="scientific">Bifidobacterium scardovii</name>
    <dbReference type="NCBI Taxonomy" id="158787"/>
    <lineage>
        <taxon>Bacteria</taxon>
        <taxon>Bacillati</taxon>
        <taxon>Actinomycetota</taxon>
        <taxon>Actinomycetes</taxon>
        <taxon>Bifidobacteriales</taxon>
        <taxon>Bifidobacteriaceae</taxon>
        <taxon>Bifidobacterium</taxon>
    </lineage>
</organism>
<proteinExistence type="predicted"/>
<dbReference type="PANTHER" id="PTHR10302">
    <property type="entry name" value="SINGLE-STRANDED DNA-BINDING PROTEIN"/>
    <property type="match status" value="1"/>
</dbReference>
<dbReference type="RefSeq" id="WP_081893057.1">
    <property type="nucleotide sequence ID" value="NZ_CAUPKV010000014.1"/>
</dbReference>
<dbReference type="GO" id="GO:0006260">
    <property type="term" value="P:DNA replication"/>
    <property type="evidence" value="ECO:0007669"/>
    <property type="project" value="InterPro"/>
</dbReference>
<feature type="compositionally biased region" description="Basic and acidic residues" evidence="3">
    <location>
        <begin position="120"/>
        <end position="132"/>
    </location>
</feature>
<sequence length="256" mass="25728">MALQQGVITMTGRVGGAPQAYGTNNPPTVCSFRLGCSRGYYDANRQWVSLPTTWITVKAYRALASNVLVSLRVGDPVIVTGVLGTEEWQTETNEKRARTFLVASNIGHDLNYGTTYLNRPRREATDAPRDQRNGSPQGASIGPQGGMPLGVQIDPQPEPNQGGLNQHGMGQTGGDSGAGQGGAGQAGVNQAAAAAGVSDGGSGEGSYGGPDAVGESTVGESVTSSGASTDSAAAVDGGSAPSAGVAASGEFAGPEF</sequence>
<feature type="compositionally biased region" description="Low complexity" evidence="3">
    <location>
        <begin position="221"/>
        <end position="249"/>
    </location>
</feature>
<dbReference type="OrthoDB" id="4427276at2"/>
<dbReference type="Pfam" id="PF00436">
    <property type="entry name" value="SSB"/>
    <property type="match status" value="1"/>
</dbReference>
<evidence type="ECO:0000256" key="2">
    <source>
        <dbReference type="PROSITE-ProRule" id="PRU00252"/>
    </source>
</evidence>
<feature type="region of interest" description="Disordered" evidence="3">
    <location>
        <begin position="112"/>
        <end position="256"/>
    </location>
</feature>
<dbReference type="PANTHER" id="PTHR10302:SF0">
    <property type="entry name" value="SINGLE-STRANDED DNA-BINDING PROTEIN, MITOCHONDRIAL"/>
    <property type="match status" value="1"/>
</dbReference>
<protein>
    <submittedName>
        <fullName evidence="4">Single-stranded DNA-binding protein</fullName>
    </submittedName>
</protein>
<gene>
    <name evidence="4" type="ORF">BSCA_2186</name>
</gene>
<dbReference type="GeneID" id="85166978"/>
<evidence type="ECO:0000256" key="3">
    <source>
        <dbReference type="SAM" id="MobiDB-lite"/>
    </source>
</evidence>
<dbReference type="GO" id="GO:0009295">
    <property type="term" value="C:nucleoid"/>
    <property type="evidence" value="ECO:0007669"/>
    <property type="project" value="TreeGrafter"/>
</dbReference>
<dbReference type="SUPFAM" id="SSF50249">
    <property type="entry name" value="Nucleic acid-binding proteins"/>
    <property type="match status" value="1"/>
</dbReference>
<dbReference type="Gene3D" id="2.40.50.140">
    <property type="entry name" value="Nucleic acid-binding proteins"/>
    <property type="match status" value="1"/>
</dbReference>
<dbReference type="Proteomes" id="UP000029033">
    <property type="component" value="Unassembled WGS sequence"/>
</dbReference>
<dbReference type="AlphaFoldDB" id="A0A087D7I9"/>
<keyword evidence="5" id="KW-1185">Reference proteome</keyword>
<dbReference type="InterPro" id="IPR011344">
    <property type="entry name" value="ssDNA-bd"/>
</dbReference>
<name>A0A087D7I9_9BIFI</name>
<accession>A0A087D7I9</accession>
<evidence type="ECO:0000313" key="4">
    <source>
        <dbReference type="EMBL" id="KFI91489.1"/>
    </source>
</evidence>
<reference evidence="4 5" key="1">
    <citation type="submission" date="2014-03" db="EMBL/GenBank/DDBJ databases">
        <title>Genomics of Bifidobacteria.</title>
        <authorList>
            <person name="Ventura M."/>
            <person name="Milani C."/>
            <person name="Lugli G.A."/>
        </authorList>
    </citation>
    <scope>NUCLEOTIDE SEQUENCE [LARGE SCALE GENOMIC DNA]</scope>
    <source>
        <strain evidence="4 5">LMG 21589</strain>
    </source>
</reference>
<dbReference type="STRING" id="158787.BSCA_2186"/>
<dbReference type="PROSITE" id="PS50935">
    <property type="entry name" value="SSB"/>
    <property type="match status" value="1"/>
</dbReference>
<evidence type="ECO:0000313" key="5">
    <source>
        <dbReference type="Proteomes" id="UP000029033"/>
    </source>
</evidence>
<dbReference type="EMBL" id="JGZO01000023">
    <property type="protein sequence ID" value="KFI91489.1"/>
    <property type="molecule type" value="Genomic_DNA"/>
</dbReference>
<dbReference type="CDD" id="cd04496">
    <property type="entry name" value="SSB_OBF"/>
    <property type="match status" value="1"/>
</dbReference>
<feature type="compositionally biased region" description="Gly residues" evidence="3">
    <location>
        <begin position="170"/>
        <end position="185"/>
    </location>
</feature>
<dbReference type="InterPro" id="IPR012340">
    <property type="entry name" value="NA-bd_OB-fold"/>
</dbReference>
<evidence type="ECO:0000256" key="1">
    <source>
        <dbReference type="ARBA" id="ARBA00023125"/>
    </source>
</evidence>
<feature type="compositionally biased region" description="Gly residues" evidence="3">
    <location>
        <begin position="198"/>
        <end position="208"/>
    </location>
</feature>
<dbReference type="eggNOG" id="COG0629">
    <property type="taxonomic scope" value="Bacteria"/>
</dbReference>
<feature type="compositionally biased region" description="Low complexity" evidence="3">
    <location>
        <begin position="186"/>
        <end position="197"/>
    </location>
</feature>